<dbReference type="PANTHER" id="PTHR31904">
    <property type="entry name" value="BYPASS OF STOP CODON PROTEIN 5-RELATED"/>
    <property type="match status" value="1"/>
</dbReference>
<feature type="domain" description="Bul1 C-terminal" evidence="3">
    <location>
        <begin position="711"/>
        <end position="749"/>
    </location>
</feature>
<dbReference type="EMBL" id="JABWAB010000001">
    <property type="protein sequence ID" value="KAF6058596.1"/>
    <property type="molecule type" value="Genomic_DNA"/>
</dbReference>
<gene>
    <name evidence="4" type="ORF">FOB60_000178</name>
</gene>
<dbReference type="InterPro" id="IPR039634">
    <property type="entry name" value="Bul1-like"/>
</dbReference>
<dbReference type="AlphaFoldDB" id="A0A8X7TDY8"/>
<evidence type="ECO:0000256" key="1">
    <source>
        <dbReference type="SAM" id="MobiDB-lite"/>
    </source>
</evidence>
<evidence type="ECO:0000313" key="5">
    <source>
        <dbReference type="Proteomes" id="UP000590412"/>
    </source>
</evidence>
<reference evidence="4" key="1">
    <citation type="submission" date="2020-03" db="EMBL/GenBank/DDBJ databases">
        <title>FDA dAtabase for Regulatory Grade micrObial Sequences (FDA-ARGOS): Supporting development and validation of Infectious Disease Dx tests.</title>
        <authorList>
            <person name="Campos J."/>
            <person name="Goldberg B."/>
            <person name="Tallon L."/>
            <person name="Sadzewicz L."/>
            <person name="Vavikolanu K."/>
            <person name="Mehta A."/>
            <person name="Aluvathingal J."/>
            <person name="Nadendla S."/>
            <person name="Nandy P."/>
            <person name="Geyer C."/>
            <person name="Yan Y."/>
            <person name="Sichtig H."/>
        </authorList>
    </citation>
    <scope>NUCLEOTIDE SEQUENCE [LARGE SCALE GENOMIC DNA]</scope>
    <source>
        <strain evidence="4">FDAARGOS_652</strain>
    </source>
</reference>
<feature type="domain" description="Bul1 N-terminal" evidence="2">
    <location>
        <begin position="8"/>
        <end position="437"/>
    </location>
</feature>
<evidence type="ECO:0000259" key="3">
    <source>
        <dbReference type="Pfam" id="PF04426"/>
    </source>
</evidence>
<name>A0A8X7TDY8_CANPA</name>
<evidence type="ECO:0000259" key="2">
    <source>
        <dbReference type="Pfam" id="PF04425"/>
    </source>
</evidence>
<feature type="domain" description="Bul1 C-terminal" evidence="3">
    <location>
        <begin position="520"/>
        <end position="662"/>
    </location>
</feature>
<feature type="compositionally biased region" description="Low complexity" evidence="1">
    <location>
        <begin position="74"/>
        <end position="86"/>
    </location>
</feature>
<accession>A0A8X7TDY8</accession>
<evidence type="ECO:0000313" key="4">
    <source>
        <dbReference type="EMBL" id="KAF6058596.1"/>
    </source>
</evidence>
<sequence>MSSKPKYSKTQSFDETISTILPSYSMYTSTVGMNVNVPEDNNDDLPPPGYSCSNSELSASTESTTVHDHDHDVSSSAASTTPTSVTEAQSRRVAQVNSSSTIDDIPLIVADENANLMETILDNVHRLPNMTFEKQDISKAVQIEVFYTKDIGEIGKAPELIDPSIYEYTQGDLLNGYIIIKNTSDRPIPFEMFYLLFEGNFMVANEQRPQELEPVKIRRFLEMFDFYGSWNEAHINRLVTETASPYLCEYGNTVDPLDGTYLYFGPKKEVLPHRVYKRFFSFKIPNNLLDSECSEHNLSKHVEIPPTIGLSRWEVAHYPERNLNKIKDFSILNTSMGYGVMARFIGRKSTWEVDFGKIITPKHKDHAKLVNSKGDEYIILKELTNYIRVVPTTNVPTENERLMKLVENRLLFDNLVKRVKDKIDIGKQLEKSLESRPIPELSPDLTQEEIEAAKMTQSYQHADSIRDIKSNMKKLEYYQVVVQLVKRSITGQKYPGVLQVKTPKQEYHVKYIPPSRFREDSITDLEKSWKLNVPIELTTIFPTNNDNKSQTPPTIKNVDVELVVHTMRSMGAPIALEFNHDLIYNKYPNNSKREVDLDTFHNNIVRPFQKQSTELYHLTQRLGLRNFRIEKQLVDDLKSICKIEEKSNNLVVEDVLVNDVKYNYKKNGVQWCNNGDGSATSSFNLRINLASLSLKGVPASGCLGLSYDRFNLVPDFQSCFMTRSYHLKMTFELGNGDCARIKVPVIIEKS</sequence>
<dbReference type="PANTHER" id="PTHR31904:SF1">
    <property type="entry name" value="BYPASS OF STOP CODON PROTEIN 5-RELATED"/>
    <property type="match status" value="1"/>
</dbReference>
<dbReference type="Pfam" id="PF04426">
    <property type="entry name" value="Bul1_C"/>
    <property type="match status" value="2"/>
</dbReference>
<organism evidence="4 5">
    <name type="scientific">Candida parapsilosis</name>
    <name type="common">Yeast</name>
    <dbReference type="NCBI Taxonomy" id="5480"/>
    <lineage>
        <taxon>Eukaryota</taxon>
        <taxon>Fungi</taxon>
        <taxon>Dikarya</taxon>
        <taxon>Ascomycota</taxon>
        <taxon>Saccharomycotina</taxon>
        <taxon>Pichiomycetes</taxon>
        <taxon>Debaryomycetaceae</taxon>
        <taxon>Candida/Lodderomyces clade</taxon>
        <taxon>Candida</taxon>
    </lineage>
</organism>
<dbReference type="Proteomes" id="UP000590412">
    <property type="component" value="Unassembled WGS sequence"/>
</dbReference>
<dbReference type="InterPro" id="IPR022794">
    <property type="entry name" value="Bul1_C"/>
</dbReference>
<dbReference type="InterPro" id="IPR007519">
    <property type="entry name" value="Bul1_N"/>
</dbReference>
<dbReference type="Pfam" id="PF04425">
    <property type="entry name" value="Bul1_N"/>
    <property type="match status" value="1"/>
</dbReference>
<proteinExistence type="predicted"/>
<protein>
    <submittedName>
        <fullName evidence="4">Bul1 N terminus family protein</fullName>
    </submittedName>
</protein>
<feature type="region of interest" description="Disordered" evidence="1">
    <location>
        <begin position="35"/>
        <end position="95"/>
    </location>
</feature>
<comment type="caution">
    <text evidence="4">The sequence shown here is derived from an EMBL/GenBank/DDBJ whole genome shotgun (WGS) entry which is preliminary data.</text>
</comment>